<name>A0A5C4M1Q9_9ACTN</name>
<feature type="compositionally biased region" description="Basic residues" evidence="1">
    <location>
        <begin position="1"/>
        <end position="11"/>
    </location>
</feature>
<dbReference type="EMBL" id="VDFR01000244">
    <property type="protein sequence ID" value="TNC26847.1"/>
    <property type="molecule type" value="Genomic_DNA"/>
</dbReference>
<evidence type="ECO:0000313" key="3">
    <source>
        <dbReference type="Proteomes" id="UP000306740"/>
    </source>
</evidence>
<organism evidence="2 3">
    <name type="scientific">Mumia zhuanghuii</name>
    <dbReference type="NCBI Taxonomy" id="2585211"/>
    <lineage>
        <taxon>Bacteria</taxon>
        <taxon>Bacillati</taxon>
        <taxon>Actinomycetota</taxon>
        <taxon>Actinomycetes</taxon>
        <taxon>Propionibacteriales</taxon>
        <taxon>Nocardioidaceae</taxon>
        <taxon>Mumia</taxon>
    </lineage>
</organism>
<comment type="caution">
    <text evidence="2">The sequence shown here is derived from an EMBL/GenBank/DDBJ whole genome shotgun (WGS) entry which is preliminary data.</text>
</comment>
<sequence length="92" mass="10341">MRGKHRPLQRRAKPDPQRHQSLWDAADRLAPAHWLPLKWGPRPPRLTTLQLQDAADAAASDRRDAFLQLGQSGLWEPAKEGRTVVQPPADAP</sequence>
<gene>
    <name evidence="2" type="ORF">FHE65_34470</name>
</gene>
<evidence type="ECO:0000313" key="2">
    <source>
        <dbReference type="EMBL" id="TNC26847.1"/>
    </source>
</evidence>
<evidence type="ECO:0000256" key="1">
    <source>
        <dbReference type="SAM" id="MobiDB-lite"/>
    </source>
</evidence>
<protein>
    <submittedName>
        <fullName evidence="2">Uncharacterized protein</fullName>
    </submittedName>
</protein>
<dbReference type="Proteomes" id="UP000306740">
    <property type="component" value="Unassembled WGS sequence"/>
</dbReference>
<proteinExistence type="predicted"/>
<dbReference type="RefSeq" id="WP_139107387.1">
    <property type="nucleotide sequence ID" value="NZ_VDFR01000244.1"/>
</dbReference>
<accession>A0A5C4M1Q9</accession>
<dbReference type="AlphaFoldDB" id="A0A5C4M1Q9"/>
<feature type="region of interest" description="Disordered" evidence="1">
    <location>
        <begin position="1"/>
        <end position="20"/>
    </location>
</feature>
<feature type="region of interest" description="Disordered" evidence="1">
    <location>
        <begin position="72"/>
        <end position="92"/>
    </location>
</feature>
<reference evidence="2 3" key="1">
    <citation type="submission" date="2019-05" db="EMBL/GenBank/DDBJ databases">
        <title>Mumia sp. nov., isolated from the intestinal contents of plateau pika (Ochotona curzoniae) in the Qinghai-Tibet plateau of China.</title>
        <authorList>
            <person name="Tian Z."/>
        </authorList>
    </citation>
    <scope>NUCLEOTIDE SEQUENCE [LARGE SCALE GENOMIC DNA]</scope>
    <source>
        <strain evidence="3">527</strain>
    </source>
</reference>